<evidence type="ECO:0000256" key="1">
    <source>
        <dbReference type="SAM" id="MobiDB-lite"/>
    </source>
</evidence>
<evidence type="ECO:0000313" key="3">
    <source>
        <dbReference type="Proteomes" id="UP000290189"/>
    </source>
</evidence>
<proteinExistence type="predicted"/>
<accession>A0A3P3YA29</accession>
<dbReference type="Proteomes" id="UP000290189">
    <property type="component" value="Unassembled WGS sequence"/>
</dbReference>
<reference evidence="2 3" key="1">
    <citation type="submission" date="2018-03" db="EMBL/GenBank/DDBJ databases">
        <authorList>
            <person name="Fogelqvist J."/>
        </authorList>
    </citation>
    <scope>NUCLEOTIDE SEQUENCE [LARGE SCALE GENOMIC DNA]</scope>
</reference>
<evidence type="ECO:0000313" key="2">
    <source>
        <dbReference type="EMBL" id="SPQ97015.1"/>
    </source>
</evidence>
<feature type="region of interest" description="Disordered" evidence="1">
    <location>
        <begin position="77"/>
        <end position="111"/>
    </location>
</feature>
<gene>
    <name evidence="2" type="ORF">PLBR_LOCUS4230</name>
</gene>
<organism evidence="2 3">
    <name type="scientific">Plasmodiophora brassicae</name>
    <name type="common">Clubroot disease agent</name>
    <dbReference type="NCBI Taxonomy" id="37360"/>
    <lineage>
        <taxon>Eukaryota</taxon>
        <taxon>Sar</taxon>
        <taxon>Rhizaria</taxon>
        <taxon>Endomyxa</taxon>
        <taxon>Phytomyxea</taxon>
        <taxon>Plasmodiophorida</taxon>
        <taxon>Plasmodiophoridae</taxon>
        <taxon>Plasmodiophora</taxon>
    </lineage>
</organism>
<sequence>MRPGARVVVVAFQQTSTRDSVRTCVWRSARARPDGRDVCGRSIRTARCGNRLAPCMLTTSCSSLMRMFENVNSWHWREGSDESRRRARRPRASPQYSRVRSSGIEISCRPA</sequence>
<protein>
    <submittedName>
        <fullName evidence="2">Uncharacterized protein</fullName>
    </submittedName>
</protein>
<dbReference type="EMBL" id="OVEO01000007">
    <property type="protein sequence ID" value="SPQ97015.1"/>
    <property type="molecule type" value="Genomic_DNA"/>
</dbReference>
<name>A0A3P3YA29_PLABS</name>
<geneLocation type="mitochondrion" evidence="2"/>
<keyword evidence="2" id="KW-0496">Mitochondrion</keyword>
<dbReference type="AlphaFoldDB" id="A0A3P3YA29"/>